<sequence length="31" mass="3885">MWNCHVSRRQILRRRCSLSRERPTRFTTHSI</sequence>
<evidence type="ECO:0000313" key="1">
    <source>
        <dbReference type="Proteomes" id="UP000887564"/>
    </source>
</evidence>
<evidence type="ECO:0000313" key="2">
    <source>
        <dbReference type="WBParaSite" id="PEQ_0000051201-mRNA-1"/>
    </source>
</evidence>
<organism evidence="1 2">
    <name type="scientific">Parascaris equorum</name>
    <name type="common">Equine roundworm</name>
    <dbReference type="NCBI Taxonomy" id="6256"/>
    <lineage>
        <taxon>Eukaryota</taxon>
        <taxon>Metazoa</taxon>
        <taxon>Ecdysozoa</taxon>
        <taxon>Nematoda</taxon>
        <taxon>Chromadorea</taxon>
        <taxon>Rhabditida</taxon>
        <taxon>Spirurina</taxon>
        <taxon>Ascaridomorpha</taxon>
        <taxon>Ascaridoidea</taxon>
        <taxon>Ascarididae</taxon>
        <taxon>Parascaris</taxon>
    </lineage>
</organism>
<reference evidence="2" key="1">
    <citation type="submission" date="2022-11" db="UniProtKB">
        <authorList>
            <consortium name="WormBaseParasite"/>
        </authorList>
    </citation>
    <scope>IDENTIFICATION</scope>
</reference>
<accession>A0A914R240</accession>
<keyword evidence="1" id="KW-1185">Reference proteome</keyword>
<dbReference type="Proteomes" id="UP000887564">
    <property type="component" value="Unplaced"/>
</dbReference>
<name>A0A914R240_PAREQ</name>
<dbReference type="WBParaSite" id="PEQ_0000051201-mRNA-1">
    <property type="protein sequence ID" value="PEQ_0000051201-mRNA-1"/>
    <property type="gene ID" value="PEQ_0000051201"/>
</dbReference>
<protein>
    <submittedName>
        <fullName evidence="2">Uncharacterized protein</fullName>
    </submittedName>
</protein>
<dbReference type="AlphaFoldDB" id="A0A914R240"/>
<proteinExistence type="predicted"/>